<comment type="caution">
    <text evidence="2">The sequence shown here is derived from an EMBL/GenBank/DDBJ whole genome shotgun (WGS) entry which is preliminary data.</text>
</comment>
<reference evidence="2 3" key="1">
    <citation type="submission" date="2019-03" db="EMBL/GenBank/DDBJ databases">
        <title>Genomic Encyclopedia of Type Strains, Phase IV (KMG-IV): sequencing the most valuable type-strain genomes for metagenomic binning, comparative biology and taxonomic classification.</title>
        <authorList>
            <person name="Goeker M."/>
        </authorList>
    </citation>
    <scope>NUCLEOTIDE SEQUENCE [LARGE SCALE GENOMIC DNA]</scope>
    <source>
        <strain evidence="2 3">DSM 21667</strain>
    </source>
</reference>
<dbReference type="PROSITE" id="PS50096">
    <property type="entry name" value="IQ"/>
    <property type="match status" value="1"/>
</dbReference>
<gene>
    <name evidence="2" type="ORF">DFR29_110182</name>
</gene>
<dbReference type="EMBL" id="SNZH01000010">
    <property type="protein sequence ID" value="TDR41699.1"/>
    <property type="molecule type" value="Genomic_DNA"/>
</dbReference>
<evidence type="ECO:0000256" key="1">
    <source>
        <dbReference type="SAM" id="Phobius"/>
    </source>
</evidence>
<sequence length="159" mass="17991">MAAPDLPTLRDIHLPPSPSWWPPAPGWWLLALLLLAALAFALWRLRQAWRRRRRHRAILAEWDRLGSPPADAAALPAWLAQVSQFLRRLSRAVRPEAAALQGADWIRFLDRHDDGFAAYADALTDAPYRPASAGIDAPRLQALVRGHVWRVLHSELRNV</sequence>
<name>A0A4R6YTH8_9GAMM</name>
<accession>A0A4R6YTH8</accession>
<dbReference type="OrthoDB" id="283083at2"/>
<proteinExistence type="predicted"/>
<feature type="transmembrane region" description="Helical" evidence="1">
    <location>
        <begin position="26"/>
        <end position="45"/>
    </location>
</feature>
<organism evidence="2 3">
    <name type="scientific">Tahibacter aquaticus</name>
    <dbReference type="NCBI Taxonomy" id="520092"/>
    <lineage>
        <taxon>Bacteria</taxon>
        <taxon>Pseudomonadati</taxon>
        <taxon>Pseudomonadota</taxon>
        <taxon>Gammaproteobacteria</taxon>
        <taxon>Lysobacterales</taxon>
        <taxon>Rhodanobacteraceae</taxon>
        <taxon>Tahibacter</taxon>
    </lineage>
</organism>
<keyword evidence="3" id="KW-1185">Reference proteome</keyword>
<protein>
    <submittedName>
        <fullName evidence="2">Uncharacterized protein DUF4381</fullName>
    </submittedName>
</protein>
<keyword evidence="1" id="KW-0812">Transmembrane</keyword>
<dbReference type="AlphaFoldDB" id="A0A4R6YTH8"/>
<evidence type="ECO:0000313" key="2">
    <source>
        <dbReference type="EMBL" id="TDR41699.1"/>
    </source>
</evidence>
<evidence type="ECO:0000313" key="3">
    <source>
        <dbReference type="Proteomes" id="UP000295293"/>
    </source>
</evidence>
<keyword evidence="1" id="KW-0472">Membrane</keyword>
<keyword evidence="1" id="KW-1133">Transmembrane helix</keyword>
<dbReference type="InterPro" id="IPR025489">
    <property type="entry name" value="DUF4381"/>
</dbReference>
<dbReference type="Proteomes" id="UP000295293">
    <property type="component" value="Unassembled WGS sequence"/>
</dbReference>
<dbReference type="Pfam" id="PF14316">
    <property type="entry name" value="DUF4381"/>
    <property type="match status" value="1"/>
</dbReference>
<dbReference type="RefSeq" id="WP_133819772.1">
    <property type="nucleotide sequence ID" value="NZ_SNZH01000010.1"/>
</dbReference>